<organism evidence="1 2">
    <name type="scientific">Nonomuraea polychroma</name>
    <dbReference type="NCBI Taxonomy" id="46176"/>
    <lineage>
        <taxon>Bacteria</taxon>
        <taxon>Bacillati</taxon>
        <taxon>Actinomycetota</taxon>
        <taxon>Actinomycetes</taxon>
        <taxon>Streptosporangiales</taxon>
        <taxon>Streptosporangiaceae</taxon>
        <taxon>Nonomuraea</taxon>
    </lineage>
</organism>
<sequence length="146" mass="16175">MTACAVPAGSSYRTRRGKVAIQYHTARFRLVPSLAKALNIPTPAIRKPGLAWFELPRPAVTGVEPTRACAERVRPRLHRPPVAGQSTRLTQGRKRHPHLLQEGGFAGQLQLTTTSWLVNGLPRQLRVMWENSRCSILFHLGVLGGK</sequence>
<protein>
    <submittedName>
        <fullName evidence="1">Uncharacterized protein</fullName>
    </submittedName>
</protein>
<comment type="caution">
    <text evidence="1">The sequence shown here is derived from an EMBL/GenBank/DDBJ whole genome shotgun (WGS) entry which is preliminary data.</text>
</comment>
<gene>
    <name evidence="1" type="ORF">EDD27_4432</name>
</gene>
<accession>A0A438M806</accession>
<keyword evidence="2" id="KW-1185">Reference proteome</keyword>
<dbReference type="AlphaFoldDB" id="A0A438M806"/>
<proteinExistence type="predicted"/>
<reference evidence="1 2" key="1">
    <citation type="submission" date="2019-01" db="EMBL/GenBank/DDBJ databases">
        <title>Sequencing the genomes of 1000 actinobacteria strains.</title>
        <authorList>
            <person name="Klenk H.-P."/>
        </authorList>
    </citation>
    <scope>NUCLEOTIDE SEQUENCE [LARGE SCALE GENOMIC DNA]</scope>
    <source>
        <strain evidence="1 2">DSM 43925</strain>
    </source>
</reference>
<evidence type="ECO:0000313" key="2">
    <source>
        <dbReference type="Proteomes" id="UP000284824"/>
    </source>
</evidence>
<dbReference type="Proteomes" id="UP000284824">
    <property type="component" value="Unassembled WGS sequence"/>
</dbReference>
<evidence type="ECO:0000313" key="1">
    <source>
        <dbReference type="EMBL" id="RVX41853.1"/>
    </source>
</evidence>
<name>A0A438M806_9ACTN</name>
<dbReference type="EMBL" id="SAUN01000001">
    <property type="protein sequence ID" value="RVX41853.1"/>
    <property type="molecule type" value="Genomic_DNA"/>
</dbReference>